<dbReference type="InterPro" id="IPR021109">
    <property type="entry name" value="Peptidase_aspartic_dom_sf"/>
</dbReference>
<dbReference type="InterPro" id="IPR034122">
    <property type="entry name" value="Retropepsin-like_bacterial"/>
</dbReference>
<proteinExistence type="predicted"/>
<dbReference type="SUPFAM" id="SSF50630">
    <property type="entry name" value="Acid proteases"/>
    <property type="match status" value="1"/>
</dbReference>
<dbReference type="InterPro" id="IPR011969">
    <property type="entry name" value="Clan_AA_Asp_peptidase_C"/>
</dbReference>
<dbReference type="EMBL" id="FOUO01000005">
    <property type="protein sequence ID" value="SFM41877.1"/>
    <property type="molecule type" value="Genomic_DNA"/>
</dbReference>
<keyword evidence="1" id="KW-0645">Protease</keyword>
<dbReference type="STRING" id="195064.SAMN05421721_10540"/>
<dbReference type="Proteomes" id="UP000199556">
    <property type="component" value="Unassembled WGS sequence"/>
</dbReference>
<dbReference type="InterPro" id="IPR001969">
    <property type="entry name" value="Aspartic_peptidase_AS"/>
</dbReference>
<keyword evidence="2" id="KW-1185">Reference proteome</keyword>
<name>A0A1I4QPB3_ECTMO</name>
<dbReference type="GO" id="GO:0004190">
    <property type="term" value="F:aspartic-type endopeptidase activity"/>
    <property type="evidence" value="ECO:0007669"/>
    <property type="project" value="InterPro"/>
</dbReference>
<sequence>MAIPPAAALDVRVVGVFGDQAVLEVDGTRRVLAVGEASPEGVVLEAADGRNGTARVRVEGRVRQIRIGERVGGGYAPRRQATARIHRDSNGAFTTTGAINGHALTFLVDTGASAVVLNAPEARRLGIDPDRGQSVPVRTASGMEWGRRVRLDRVRVGAIRLRNVPALVLPGREPRVALLGMSFLERLEMRNEGSVLVLEQRY</sequence>
<evidence type="ECO:0000313" key="2">
    <source>
        <dbReference type="Proteomes" id="UP000199556"/>
    </source>
</evidence>
<dbReference type="RefSeq" id="WP_090484200.1">
    <property type="nucleotide sequence ID" value="NZ_FOUO01000005.1"/>
</dbReference>
<dbReference type="PROSITE" id="PS00141">
    <property type="entry name" value="ASP_PROTEASE"/>
    <property type="match status" value="1"/>
</dbReference>
<dbReference type="Pfam" id="PF13975">
    <property type="entry name" value="gag-asp_proteas"/>
    <property type="match status" value="1"/>
</dbReference>
<dbReference type="NCBIfam" id="TIGR02281">
    <property type="entry name" value="clan_AA_DTGA"/>
    <property type="match status" value="1"/>
</dbReference>
<dbReference type="GO" id="GO:0006508">
    <property type="term" value="P:proteolysis"/>
    <property type="evidence" value="ECO:0007669"/>
    <property type="project" value="UniProtKB-KW"/>
</dbReference>
<protein>
    <submittedName>
        <fullName evidence="1">Aspartyl protease family protein</fullName>
    </submittedName>
</protein>
<reference evidence="1 2" key="1">
    <citation type="submission" date="2016-10" db="EMBL/GenBank/DDBJ databases">
        <authorList>
            <person name="de Groot N.N."/>
        </authorList>
    </citation>
    <scope>NUCLEOTIDE SEQUENCE [LARGE SCALE GENOMIC DNA]</scope>
    <source>
        <strain evidence="1 2">DSM 4180</strain>
    </source>
</reference>
<keyword evidence="1" id="KW-0378">Hydrolase</keyword>
<dbReference type="Gene3D" id="2.40.70.10">
    <property type="entry name" value="Acid Proteases"/>
    <property type="match status" value="1"/>
</dbReference>
<dbReference type="CDD" id="cd05483">
    <property type="entry name" value="retropepsin_like_bacteria"/>
    <property type="match status" value="1"/>
</dbReference>
<dbReference type="OrthoDB" id="185963at2"/>
<organism evidence="1 2">
    <name type="scientific">Ectothiorhodospira mobilis</name>
    <dbReference type="NCBI Taxonomy" id="195064"/>
    <lineage>
        <taxon>Bacteria</taxon>
        <taxon>Pseudomonadati</taxon>
        <taxon>Pseudomonadota</taxon>
        <taxon>Gammaproteobacteria</taxon>
        <taxon>Chromatiales</taxon>
        <taxon>Ectothiorhodospiraceae</taxon>
        <taxon>Ectothiorhodospira</taxon>
    </lineage>
</organism>
<gene>
    <name evidence="1" type="ORF">SAMN05421721_10540</name>
</gene>
<evidence type="ECO:0000313" key="1">
    <source>
        <dbReference type="EMBL" id="SFM41877.1"/>
    </source>
</evidence>
<dbReference type="AlphaFoldDB" id="A0A1I4QPB3"/>
<accession>A0A1I4QPB3</accession>